<sequence length="60" mass="6694">MLAVLLVVLGVGYALYRVVTRGGLSSRDPALRELRVAYAQGELSEDEFKQRKDVLEEANQ</sequence>
<organism evidence="2 3">
    <name type="scientific">Halopenitus salinus</name>
    <dbReference type="NCBI Taxonomy" id="1198295"/>
    <lineage>
        <taxon>Archaea</taxon>
        <taxon>Methanobacteriati</taxon>
        <taxon>Methanobacteriota</taxon>
        <taxon>Stenosarchaea group</taxon>
        <taxon>Halobacteria</taxon>
        <taxon>Halobacteriales</taxon>
        <taxon>Haloferacaceae</taxon>
        <taxon>Halopenitus</taxon>
    </lineage>
</organism>
<dbReference type="RefSeq" id="WP_379739750.1">
    <property type="nucleotide sequence ID" value="NZ_JBHSVN010000002.1"/>
</dbReference>
<dbReference type="InterPro" id="IPR018649">
    <property type="entry name" value="SHOCT"/>
</dbReference>
<reference evidence="2 3" key="1">
    <citation type="journal article" date="2019" name="Int. J. Syst. Evol. Microbiol.">
        <title>The Global Catalogue of Microorganisms (GCM) 10K type strain sequencing project: providing services to taxonomists for standard genome sequencing and annotation.</title>
        <authorList>
            <consortium name="The Broad Institute Genomics Platform"/>
            <consortium name="The Broad Institute Genome Sequencing Center for Infectious Disease"/>
            <person name="Wu L."/>
            <person name="Ma J."/>
        </authorList>
    </citation>
    <scope>NUCLEOTIDE SEQUENCE [LARGE SCALE GENOMIC DNA]</scope>
    <source>
        <strain evidence="2 3">SKJ47</strain>
    </source>
</reference>
<comment type="caution">
    <text evidence="2">The sequence shown here is derived from an EMBL/GenBank/DDBJ whole genome shotgun (WGS) entry which is preliminary data.</text>
</comment>
<dbReference type="Proteomes" id="UP001596296">
    <property type="component" value="Unassembled WGS sequence"/>
</dbReference>
<evidence type="ECO:0000313" key="3">
    <source>
        <dbReference type="Proteomes" id="UP001596296"/>
    </source>
</evidence>
<proteinExistence type="predicted"/>
<gene>
    <name evidence="2" type="ORF">ACFQE9_02410</name>
</gene>
<dbReference type="Pfam" id="PF09851">
    <property type="entry name" value="SHOCT"/>
    <property type="match status" value="1"/>
</dbReference>
<feature type="domain" description="SHOCT" evidence="1">
    <location>
        <begin position="30"/>
        <end position="55"/>
    </location>
</feature>
<name>A0ABD5UX61_9EURY</name>
<evidence type="ECO:0000313" key="2">
    <source>
        <dbReference type="EMBL" id="MFC6891476.1"/>
    </source>
</evidence>
<evidence type="ECO:0000259" key="1">
    <source>
        <dbReference type="Pfam" id="PF09851"/>
    </source>
</evidence>
<dbReference type="EMBL" id="JBHSXL010000002">
    <property type="protein sequence ID" value="MFC6891476.1"/>
    <property type="molecule type" value="Genomic_DNA"/>
</dbReference>
<dbReference type="AlphaFoldDB" id="A0ABD5UX61"/>
<accession>A0ABD5UX61</accession>
<keyword evidence="3" id="KW-1185">Reference proteome</keyword>
<protein>
    <submittedName>
        <fullName evidence="2">SHOCT domain-containing protein</fullName>
    </submittedName>
</protein>